<accession>A0A226END1</accession>
<dbReference type="EMBL" id="LNIX01000002">
    <property type="protein sequence ID" value="OXA59163.1"/>
    <property type="molecule type" value="Genomic_DNA"/>
</dbReference>
<keyword evidence="3" id="KW-1185">Reference proteome</keyword>
<dbReference type="Proteomes" id="UP000198287">
    <property type="component" value="Unassembled WGS sequence"/>
</dbReference>
<keyword evidence="1" id="KW-1133">Transmembrane helix</keyword>
<evidence type="ECO:0000313" key="2">
    <source>
        <dbReference type="EMBL" id="OXA59163.1"/>
    </source>
</evidence>
<comment type="caution">
    <text evidence="2">The sequence shown here is derived from an EMBL/GenBank/DDBJ whole genome shotgun (WGS) entry which is preliminary data.</text>
</comment>
<dbReference type="AlphaFoldDB" id="A0A226END1"/>
<evidence type="ECO:0000313" key="3">
    <source>
        <dbReference type="Proteomes" id="UP000198287"/>
    </source>
</evidence>
<dbReference type="OMA" id="GHIVIFW"/>
<gene>
    <name evidence="2" type="ORF">Fcan01_05613</name>
</gene>
<protein>
    <submittedName>
        <fullName evidence="2">Uncharacterized protein</fullName>
    </submittedName>
</protein>
<name>A0A226END1_FOLCA</name>
<keyword evidence="1" id="KW-0812">Transmembrane</keyword>
<reference evidence="2 3" key="1">
    <citation type="submission" date="2015-12" db="EMBL/GenBank/DDBJ databases">
        <title>The genome of Folsomia candida.</title>
        <authorList>
            <person name="Faddeeva A."/>
            <person name="Derks M.F."/>
            <person name="Anvar Y."/>
            <person name="Smit S."/>
            <person name="Van Straalen N."/>
            <person name="Roelofs D."/>
        </authorList>
    </citation>
    <scope>NUCLEOTIDE SEQUENCE [LARGE SCALE GENOMIC DNA]</scope>
    <source>
        <strain evidence="2 3">VU population</strain>
        <tissue evidence="2">Whole body</tissue>
    </source>
</reference>
<organism evidence="2 3">
    <name type="scientific">Folsomia candida</name>
    <name type="common">Springtail</name>
    <dbReference type="NCBI Taxonomy" id="158441"/>
    <lineage>
        <taxon>Eukaryota</taxon>
        <taxon>Metazoa</taxon>
        <taxon>Ecdysozoa</taxon>
        <taxon>Arthropoda</taxon>
        <taxon>Hexapoda</taxon>
        <taxon>Collembola</taxon>
        <taxon>Entomobryomorpha</taxon>
        <taxon>Isotomoidea</taxon>
        <taxon>Isotomidae</taxon>
        <taxon>Proisotominae</taxon>
        <taxon>Folsomia</taxon>
    </lineage>
</organism>
<keyword evidence="1" id="KW-0472">Membrane</keyword>
<feature type="transmembrane region" description="Helical" evidence="1">
    <location>
        <begin position="46"/>
        <end position="65"/>
    </location>
</feature>
<sequence>METVLCRVTTTEMGILVVCPTLSLLLSSRPTARSNMIYFPNRVEKFYFIAIVTVLFSAQIVSSQVQGWDCYKCSSTTDELCLTNPEAISSGDVTVSNCTGYCTILRTEFTDIPGKVISLVRDCEKVPLVINEIRTDAHYTKYYRSCTTGKCNSGDGIIRGGGGNGNVPSEIIQVPERSTGSKFQTFNLPLLIQLSVLLKFLLC</sequence>
<evidence type="ECO:0000256" key="1">
    <source>
        <dbReference type="SAM" id="Phobius"/>
    </source>
</evidence>
<proteinExistence type="predicted"/>
<dbReference type="OrthoDB" id="6331233at2759"/>
<dbReference type="STRING" id="158441.A0A226END1"/>